<dbReference type="EMBL" id="CAFBPM010000019">
    <property type="protein sequence ID" value="CAB5029855.1"/>
    <property type="molecule type" value="Genomic_DNA"/>
</dbReference>
<evidence type="ECO:0000256" key="1">
    <source>
        <dbReference type="SAM" id="Phobius"/>
    </source>
</evidence>
<keyword evidence="1" id="KW-0472">Membrane</keyword>
<reference evidence="4" key="1">
    <citation type="submission" date="2020-05" db="EMBL/GenBank/DDBJ databases">
        <authorList>
            <person name="Chiriac C."/>
            <person name="Salcher M."/>
            <person name="Ghai R."/>
            <person name="Kavagutti S V."/>
        </authorList>
    </citation>
    <scope>NUCLEOTIDE SEQUENCE</scope>
</reference>
<dbReference type="AlphaFoldDB" id="A0A6J7RM67"/>
<proteinExistence type="predicted"/>
<keyword evidence="1" id="KW-0812">Transmembrane</keyword>
<evidence type="ECO:0000313" key="2">
    <source>
        <dbReference type="EMBL" id="CAB4821642.1"/>
    </source>
</evidence>
<feature type="transmembrane region" description="Helical" evidence="1">
    <location>
        <begin position="319"/>
        <end position="338"/>
    </location>
</feature>
<evidence type="ECO:0000313" key="4">
    <source>
        <dbReference type="EMBL" id="CAB5029855.1"/>
    </source>
</evidence>
<feature type="transmembrane region" description="Helical" evidence="1">
    <location>
        <begin position="174"/>
        <end position="203"/>
    </location>
</feature>
<dbReference type="EMBL" id="CAFABE010000013">
    <property type="protein sequence ID" value="CAB4821642.1"/>
    <property type="molecule type" value="Genomic_DNA"/>
</dbReference>
<feature type="transmembrane region" description="Helical" evidence="1">
    <location>
        <begin position="6"/>
        <end position="29"/>
    </location>
</feature>
<feature type="transmembrane region" description="Helical" evidence="1">
    <location>
        <begin position="143"/>
        <end position="167"/>
    </location>
</feature>
<gene>
    <name evidence="2" type="ORF">UFOPK3164_00457</name>
    <name evidence="3" type="ORF">UFOPK3427_00268</name>
    <name evidence="4" type="ORF">UFOPK4112_01525</name>
</gene>
<sequence>MRVKHFTTLLVPPFLAVLYAHILLFIAALRSGLSHDFFNAHLWVRWDSGHYLRIAQVGYSHVYWCKQTPSIPVFSWCGDAAWMPLYPWLISIVSRIGVTPEQGAVVISAVFAYLLMVAVWYLIGPSWDVRSLCCLALAAAFPGMVYFNAVFPISLVAFFSTVFLILLIKKRYFLAGLAGVVAIWSYSASLVLVPISFVVILLYDRGSRLWEWVKRTSATTGTMLVGVLALLASFKLWTGDWFATAKIQSNYGSGLNNPVFIFIQSLSGGTRVEFALQNRNPGYLFHAPKEQSVFIFVLLVSICVVALREKPIQRSSIIIVIYSLAVWLLLLLQGPQLSRYRSEALLIPCVALVRKLPWVFQVGAVAAASFIAVDLAQLFYTSLII</sequence>
<feature type="transmembrane region" description="Helical" evidence="1">
    <location>
        <begin position="104"/>
        <end position="123"/>
    </location>
</feature>
<accession>A0A6J7RM67</accession>
<feature type="transmembrane region" description="Helical" evidence="1">
    <location>
        <begin position="292"/>
        <end position="307"/>
    </location>
</feature>
<keyword evidence="1" id="KW-1133">Transmembrane helix</keyword>
<organism evidence="4">
    <name type="scientific">freshwater metagenome</name>
    <dbReference type="NCBI Taxonomy" id="449393"/>
    <lineage>
        <taxon>unclassified sequences</taxon>
        <taxon>metagenomes</taxon>
        <taxon>ecological metagenomes</taxon>
    </lineage>
</organism>
<protein>
    <submittedName>
        <fullName evidence="4">Unannotated protein</fullName>
    </submittedName>
</protein>
<feature type="transmembrane region" description="Helical" evidence="1">
    <location>
        <begin position="358"/>
        <end position="380"/>
    </location>
</feature>
<evidence type="ECO:0000313" key="3">
    <source>
        <dbReference type="EMBL" id="CAB4862365.1"/>
    </source>
</evidence>
<feature type="transmembrane region" description="Helical" evidence="1">
    <location>
        <begin position="223"/>
        <end position="243"/>
    </location>
</feature>
<name>A0A6J7RM67_9ZZZZ</name>
<dbReference type="EMBL" id="CAFBLT010000001">
    <property type="protein sequence ID" value="CAB4862365.1"/>
    <property type="molecule type" value="Genomic_DNA"/>
</dbReference>